<dbReference type="InterPro" id="IPR030400">
    <property type="entry name" value="Sedolisin_dom"/>
</dbReference>
<organism evidence="3 4">
    <name type="scientific">Lactarius akahatsu</name>
    <dbReference type="NCBI Taxonomy" id="416441"/>
    <lineage>
        <taxon>Eukaryota</taxon>
        <taxon>Fungi</taxon>
        <taxon>Dikarya</taxon>
        <taxon>Basidiomycota</taxon>
        <taxon>Agaricomycotina</taxon>
        <taxon>Agaricomycetes</taxon>
        <taxon>Russulales</taxon>
        <taxon>Russulaceae</taxon>
        <taxon>Lactarius</taxon>
    </lineage>
</organism>
<dbReference type="InterPro" id="IPR050819">
    <property type="entry name" value="Tripeptidyl-peptidase_I"/>
</dbReference>
<evidence type="ECO:0000313" key="3">
    <source>
        <dbReference type="EMBL" id="KAH8985811.1"/>
    </source>
</evidence>
<name>A0AAD4Q5G2_9AGAM</name>
<dbReference type="GO" id="GO:0046872">
    <property type="term" value="F:metal ion binding"/>
    <property type="evidence" value="ECO:0007669"/>
    <property type="project" value="UniProtKB-UniRule"/>
</dbReference>
<comment type="caution">
    <text evidence="1">Lacks conserved residue(s) required for the propagation of feature annotation.</text>
</comment>
<feature type="binding site" evidence="1">
    <location>
        <position position="106"/>
    </location>
    <ligand>
        <name>Ca(2+)</name>
        <dbReference type="ChEBI" id="CHEBI:29108"/>
    </ligand>
</feature>
<feature type="binding site" evidence="1">
    <location>
        <position position="107"/>
    </location>
    <ligand>
        <name>Ca(2+)</name>
        <dbReference type="ChEBI" id="CHEBI:29108"/>
    </ligand>
</feature>
<proteinExistence type="predicted"/>
<feature type="domain" description="Peptidase S53" evidence="2">
    <location>
        <begin position="1"/>
        <end position="137"/>
    </location>
</feature>
<evidence type="ECO:0000313" key="4">
    <source>
        <dbReference type="Proteomes" id="UP001201163"/>
    </source>
</evidence>
<dbReference type="EMBL" id="JAKELL010000060">
    <property type="protein sequence ID" value="KAH8985811.1"/>
    <property type="molecule type" value="Genomic_DNA"/>
</dbReference>
<evidence type="ECO:0000256" key="1">
    <source>
        <dbReference type="PROSITE-ProRule" id="PRU01032"/>
    </source>
</evidence>
<evidence type="ECO:0000259" key="2">
    <source>
        <dbReference type="PROSITE" id="PS51695"/>
    </source>
</evidence>
<dbReference type="Proteomes" id="UP001201163">
    <property type="component" value="Unassembled WGS sequence"/>
</dbReference>
<keyword evidence="4" id="KW-1185">Reference proteome</keyword>
<dbReference type="SUPFAM" id="SSF52743">
    <property type="entry name" value="Subtilisin-like"/>
    <property type="match status" value="1"/>
</dbReference>
<dbReference type="GO" id="GO:0008240">
    <property type="term" value="F:tripeptidyl-peptidase activity"/>
    <property type="evidence" value="ECO:0007669"/>
    <property type="project" value="TreeGrafter"/>
</dbReference>
<keyword evidence="1" id="KW-0479">Metal-binding</keyword>
<dbReference type="InterPro" id="IPR036852">
    <property type="entry name" value="Peptidase_S8/S53_dom_sf"/>
</dbReference>
<feature type="binding site" evidence="1">
    <location>
        <position position="127"/>
    </location>
    <ligand>
        <name>Ca(2+)</name>
        <dbReference type="ChEBI" id="CHEBI:29108"/>
    </ligand>
</feature>
<feature type="non-terminal residue" evidence="3">
    <location>
        <position position="1"/>
    </location>
</feature>
<comment type="cofactor">
    <cofactor evidence="1">
        <name>Ca(2+)</name>
        <dbReference type="ChEBI" id="CHEBI:29108"/>
    </cofactor>
    <text evidence="1">Binds 1 Ca(2+) ion per subunit.</text>
</comment>
<dbReference type="Gene3D" id="3.40.50.200">
    <property type="entry name" value="Peptidase S8/S53 domain"/>
    <property type="match status" value="1"/>
</dbReference>
<protein>
    <submittedName>
        <fullName evidence="3">Peptidase S8/S53 domain-containing protein</fullName>
    </submittedName>
</protein>
<sequence>GGFSNIFKRPNYQEQAVTTFLQHLGHQYQGKYNATSRGIPDISAQALNFPIFIKGQKKFAYGTSGSAPIVATIVSLLNDYLISQGKATLGFLNPWLYGTGMSGLNDITSGSNPGCNTDRFSAIEGWDPVTDVGTPDF</sequence>
<dbReference type="PANTHER" id="PTHR14218">
    <property type="entry name" value="PROTEASE S8 TRIPEPTIDYL PEPTIDASE I CLN2"/>
    <property type="match status" value="1"/>
</dbReference>
<keyword evidence="1" id="KW-0106">Calcium</keyword>
<dbReference type="PANTHER" id="PTHR14218:SF15">
    <property type="entry name" value="TRIPEPTIDYL-PEPTIDASE 1"/>
    <property type="match status" value="1"/>
</dbReference>
<reference evidence="3" key="1">
    <citation type="submission" date="2022-01" db="EMBL/GenBank/DDBJ databases">
        <title>Comparative genomics reveals a dynamic genome evolution in the ectomycorrhizal milk-cap (Lactarius) mushrooms.</title>
        <authorList>
            <consortium name="DOE Joint Genome Institute"/>
            <person name="Lebreton A."/>
            <person name="Tang N."/>
            <person name="Kuo A."/>
            <person name="LaButti K."/>
            <person name="Drula E."/>
            <person name="Barry K."/>
            <person name="Clum A."/>
            <person name="Lipzen A."/>
            <person name="Mousain D."/>
            <person name="Ng V."/>
            <person name="Wang R."/>
            <person name="Wang X."/>
            <person name="Dai Y."/>
            <person name="Henrissat B."/>
            <person name="Grigoriev I.V."/>
            <person name="Guerin-Laguette A."/>
            <person name="Yu F."/>
            <person name="Martin F.M."/>
        </authorList>
    </citation>
    <scope>NUCLEOTIDE SEQUENCE</scope>
    <source>
        <strain evidence="3">QP</strain>
    </source>
</reference>
<dbReference type="AlphaFoldDB" id="A0AAD4Q5G2"/>
<feature type="binding site" evidence="1">
    <location>
        <position position="125"/>
    </location>
    <ligand>
        <name>Ca(2+)</name>
        <dbReference type="ChEBI" id="CHEBI:29108"/>
    </ligand>
</feature>
<dbReference type="GO" id="GO:0006508">
    <property type="term" value="P:proteolysis"/>
    <property type="evidence" value="ECO:0007669"/>
    <property type="project" value="InterPro"/>
</dbReference>
<comment type="caution">
    <text evidence="3">The sequence shown here is derived from an EMBL/GenBank/DDBJ whole genome shotgun (WGS) entry which is preliminary data.</text>
</comment>
<dbReference type="PROSITE" id="PS51695">
    <property type="entry name" value="SEDOLISIN"/>
    <property type="match status" value="1"/>
</dbReference>
<dbReference type="GO" id="GO:0004252">
    <property type="term" value="F:serine-type endopeptidase activity"/>
    <property type="evidence" value="ECO:0007669"/>
    <property type="project" value="InterPro"/>
</dbReference>
<accession>A0AAD4Q5G2</accession>
<gene>
    <name evidence="3" type="ORF">EDB92DRAFT_1802283</name>
</gene>